<reference evidence="15 16" key="1">
    <citation type="submission" date="2023-07" db="EMBL/GenBank/DDBJ databases">
        <title>Sorghum-associated microbial communities from plants grown in Nebraska, USA.</title>
        <authorList>
            <person name="Schachtman D."/>
        </authorList>
    </citation>
    <scope>NUCLEOTIDE SEQUENCE [LARGE SCALE GENOMIC DNA]</scope>
    <source>
        <strain evidence="15 16">DS1730</strain>
    </source>
</reference>
<keyword evidence="3" id="KW-0132">Cell division</keyword>
<evidence type="ECO:0000256" key="6">
    <source>
        <dbReference type="ARBA" id="ARBA00022741"/>
    </source>
</evidence>
<dbReference type="InterPro" id="IPR012310">
    <property type="entry name" value="DNA_ligase_ATP-dep_cent"/>
</dbReference>
<evidence type="ECO:0000256" key="11">
    <source>
        <dbReference type="ARBA" id="ARBA00023204"/>
    </source>
</evidence>
<keyword evidence="7" id="KW-0227">DNA damage</keyword>
<dbReference type="PANTHER" id="PTHR45674:SF13">
    <property type="entry name" value="DNA LIGASE-RELATED"/>
    <property type="match status" value="1"/>
</dbReference>
<dbReference type="Gene3D" id="3.30.470.30">
    <property type="entry name" value="DNA ligase/mRNA capping enzyme"/>
    <property type="match status" value="1"/>
</dbReference>
<evidence type="ECO:0000256" key="3">
    <source>
        <dbReference type="ARBA" id="ARBA00022618"/>
    </source>
</evidence>
<dbReference type="EC" id="6.5.1.1" evidence="1"/>
<dbReference type="NCBIfam" id="TIGR04120">
    <property type="entry name" value="DNA_lig_bact"/>
    <property type="match status" value="1"/>
</dbReference>
<dbReference type="PANTHER" id="PTHR45674">
    <property type="entry name" value="DNA LIGASE 1/3 FAMILY MEMBER"/>
    <property type="match status" value="1"/>
</dbReference>
<dbReference type="NCBIfam" id="NF006701">
    <property type="entry name" value="PRK09247.1"/>
    <property type="match status" value="1"/>
</dbReference>
<dbReference type="InterPro" id="IPR016059">
    <property type="entry name" value="DNA_ligase_ATP-dep_CS"/>
</dbReference>
<keyword evidence="16" id="KW-1185">Reference proteome</keyword>
<organism evidence="15 16">
    <name type="scientific">Brucella pseudogrignonensis</name>
    <dbReference type="NCBI Taxonomy" id="419475"/>
    <lineage>
        <taxon>Bacteria</taxon>
        <taxon>Pseudomonadati</taxon>
        <taxon>Pseudomonadota</taxon>
        <taxon>Alphaproteobacteria</taxon>
        <taxon>Hyphomicrobiales</taxon>
        <taxon>Brucellaceae</taxon>
        <taxon>Brucella/Ochrobactrum group</taxon>
        <taxon>Brucella</taxon>
    </lineage>
</organism>
<evidence type="ECO:0000313" key="15">
    <source>
        <dbReference type="EMBL" id="MDR6432444.1"/>
    </source>
</evidence>
<keyword evidence="4" id="KW-0235">DNA replication</keyword>
<dbReference type="Proteomes" id="UP001184614">
    <property type="component" value="Unassembled WGS sequence"/>
</dbReference>
<keyword evidence="5" id="KW-0479">Metal-binding</keyword>
<dbReference type="InterPro" id="IPR036599">
    <property type="entry name" value="DNA_ligase_N_sf"/>
</dbReference>
<evidence type="ECO:0000256" key="4">
    <source>
        <dbReference type="ARBA" id="ARBA00022705"/>
    </source>
</evidence>
<name>A0ABU1M8T2_9HYPH</name>
<evidence type="ECO:0000256" key="2">
    <source>
        <dbReference type="ARBA" id="ARBA00022598"/>
    </source>
</evidence>
<evidence type="ECO:0000256" key="13">
    <source>
        <dbReference type="ARBA" id="ARBA00034003"/>
    </source>
</evidence>
<comment type="catalytic activity">
    <reaction evidence="13">
        <text>ATP + (deoxyribonucleotide)n-3'-hydroxyl + 5'-phospho-(deoxyribonucleotide)m = (deoxyribonucleotide)n+m + AMP + diphosphate.</text>
        <dbReference type="EC" id="6.5.1.1"/>
    </reaction>
</comment>
<sequence length="539" mass="60947">MRAFAELLDRLVLTPQRNGKLRLLVDYFRTTPDPDRGLALAAITRDLELQSVKPAMLRALMTDRIDPTLFAYSYDYVGDLAETISLIWPGPNETPAGANLSLSVVVHELQNASRREGPLLIASWLDVLGISERYALLKLVTGGLRIGVSARLAKQALANFGDVDVVEIEELWHGQIQPYTALFEWLEGKAPKPAATADAPFRPVMLATALDEAEIPVLDPSAYSAEWKWDGIRVQAVSENGVRRLYSRTGDDISDTFPDVLEAMDFEGSIDGELLVGHHGETGIETATFSDLQQRLNRKTVTTKQLREYPAFIRAYDLLQDGTQQSGEDLRALPFSERRARLAQFVEKLDKRRFDLSPVLQFSDFNQLAQLRLNPPHPVIEGLMLKRHDSTYVPGRPKGPWFKWKRDPFTIDAVVVYAQRGHGKRSSYYSDFTFAVWTGPEDARVLVPVGKAYFGFTDEELKLLDKFVRENTIERFGPVRSVRAEPDHGLVVEVVFEGLNRSTRHKSGVAMRFPRFSRLRWDKPPREADRLETLEKLLS</sequence>
<dbReference type="Pfam" id="PF04679">
    <property type="entry name" value="DNA_ligase_A_C"/>
    <property type="match status" value="1"/>
</dbReference>
<dbReference type="SUPFAM" id="SSF56091">
    <property type="entry name" value="DNA ligase/mRNA capping enzyme, catalytic domain"/>
    <property type="match status" value="1"/>
</dbReference>
<dbReference type="PROSITE" id="PS00697">
    <property type="entry name" value="DNA_LIGASE_A1"/>
    <property type="match status" value="1"/>
</dbReference>
<dbReference type="EMBL" id="JAVDQT010000002">
    <property type="protein sequence ID" value="MDR6432444.1"/>
    <property type="molecule type" value="Genomic_DNA"/>
</dbReference>
<dbReference type="InterPro" id="IPR026333">
    <property type="entry name" value="ATP_dep_DNA_lig_pp_1105_fam"/>
</dbReference>
<dbReference type="GO" id="GO:0003910">
    <property type="term" value="F:DNA ligase (ATP) activity"/>
    <property type="evidence" value="ECO:0007669"/>
    <property type="project" value="UniProtKB-EC"/>
</dbReference>
<evidence type="ECO:0000256" key="8">
    <source>
        <dbReference type="ARBA" id="ARBA00022840"/>
    </source>
</evidence>
<dbReference type="InterPro" id="IPR012309">
    <property type="entry name" value="DNA_ligase_ATP-dep_C"/>
</dbReference>
<proteinExistence type="predicted"/>
<dbReference type="Gene3D" id="1.10.3260.10">
    <property type="entry name" value="DNA ligase, ATP-dependent, N-terminal domain"/>
    <property type="match status" value="1"/>
</dbReference>
<keyword evidence="9" id="KW-0460">Magnesium</keyword>
<dbReference type="CDD" id="cd07897">
    <property type="entry name" value="Adenylation_DNA_ligase_Bac1"/>
    <property type="match status" value="1"/>
</dbReference>
<evidence type="ECO:0000256" key="10">
    <source>
        <dbReference type="ARBA" id="ARBA00023172"/>
    </source>
</evidence>
<evidence type="ECO:0000256" key="12">
    <source>
        <dbReference type="ARBA" id="ARBA00023306"/>
    </source>
</evidence>
<accession>A0ABU1M8T2</accession>
<keyword evidence="6" id="KW-0547">Nucleotide-binding</keyword>
<keyword evidence="10" id="KW-0233">DNA recombination</keyword>
<keyword evidence="2 15" id="KW-0436">Ligase</keyword>
<comment type="caution">
    <text evidence="15">The sequence shown here is derived from an EMBL/GenBank/DDBJ whole genome shotgun (WGS) entry which is preliminary data.</text>
</comment>
<gene>
    <name evidence="15" type="ORF">J2782_002179</name>
</gene>
<evidence type="ECO:0000256" key="5">
    <source>
        <dbReference type="ARBA" id="ARBA00022723"/>
    </source>
</evidence>
<evidence type="ECO:0000259" key="14">
    <source>
        <dbReference type="PROSITE" id="PS50160"/>
    </source>
</evidence>
<evidence type="ECO:0000256" key="1">
    <source>
        <dbReference type="ARBA" id="ARBA00012727"/>
    </source>
</evidence>
<keyword evidence="8" id="KW-0067">ATP-binding</keyword>
<dbReference type="Pfam" id="PF01068">
    <property type="entry name" value="DNA_ligase_A_M"/>
    <property type="match status" value="1"/>
</dbReference>
<dbReference type="InterPro" id="IPR012340">
    <property type="entry name" value="NA-bd_OB-fold"/>
</dbReference>
<dbReference type="SUPFAM" id="SSF50249">
    <property type="entry name" value="Nucleic acid-binding proteins"/>
    <property type="match status" value="1"/>
</dbReference>
<dbReference type="PROSITE" id="PS50160">
    <property type="entry name" value="DNA_LIGASE_A3"/>
    <property type="match status" value="1"/>
</dbReference>
<keyword evidence="11" id="KW-0234">DNA repair</keyword>
<evidence type="ECO:0000256" key="7">
    <source>
        <dbReference type="ARBA" id="ARBA00022763"/>
    </source>
</evidence>
<feature type="domain" description="ATP-dependent DNA ligase family profile" evidence="14">
    <location>
        <begin position="304"/>
        <end position="438"/>
    </location>
</feature>
<keyword evidence="12" id="KW-0131">Cell cycle</keyword>
<protein>
    <recommendedName>
        <fullName evidence="1">DNA ligase (ATP)</fullName>
        <ecNumber evidence="1">6.5.1.1</ecNumber>
    </recommendedName>
</protein>
<dbReference type="RefSeq" id="WP_310012215.1">
    <property type="nucleotide sequence ID" value="NZ_JAVDQT010000002.1"/>
</dbReference>
<dbReference type="Gene3D" id="2.40.50.140">
    <property type="entry name" value="Nucleic acid-binding proteins"/>
    <property type="match status" value="1"/>
</dbReference>
<dbReference type="InterPro" id="IPR050191">
    <property type="entry name" value="ATP-dep_DNA_ligase"/>
</dbReference>
<dbReference type="CDD" id="cd07972">
    <property type="entry name" value="OBF_DNA_ligase_Arch_LigB"/>
    <property type="match status" value="1"/>
</dbReference>
<evidence type="ECO:0000313" key="16">
    <source>
        <dbReference type="Proteomes" id="UP001184614"/>
    </source>
</evidence>
<evidence type="ECO:0000256" key="9">
    <source>
        <dbReference type="ARBA" id="ARBA00022842"/>
    </source>
</evidence>